<dbReference type="AlphaFoldDB" id="A0A1I0DKA5"/>
<keyword evidence="5" id="KW-1185">Reference proteome</keyword>
<dbReference type="HAMAP" id="MF_01103">
    <property type="entry name" value="UPF0291"/>
    <property type="match status" value="1"/>
</dbReference>
<organism evidence="4 5">
    <name type="scientific">[Clostridium] aminophilum</name>
    <dbReference type="NCBI Taxonomy" id="1526"/>
    <lineage>
        <taxon>Bacteria</taxon>
        <taxon>Bacillati</taxon>
        <taxon>Bacillota</taxon>
        <taxon>Clostridia</taxon>
        <taxon>Lachnospirales</taxon>
        <taxon>Lachnospiraceae</taxon>
    </lineage>
</organism>
<comment type="subcellular location">
    <subcellularLocation>
        <location evidence="2">Cytoplasm</location>
    </subcellularLocation>
</comment>
<name>A0A1I0DKA5_9FIRM</name>
<reference evidence="4 5" key="1">
    <citation type="submission" date="2016-10" db="EMBL/GenBank/DDBJ databases">
        <authorList>
            <person name="de Groot N.N."/>
        </authorList>
    </citation>
    <scope>NUCLEOTIDE SEQUENCE [LARGE SCALE GENOMIC DNA]</scope>
    <source>
        <strain evidence="4 5">KH1P1</strain>
    </source>
</reference>
<dbReference type="PANTHER" id="PTHR37300:SF1">
    <property type="entry name" value="UPF0291 PROTEIN YNZC"/>
    <property type="match status" value="1"/>
</dbReference>
<evidence type="ECO:0000256" key="1">
    <source>
        <dbReference type="ARBA" id="ARBA00022490"/>
    </source>
</evidence>
<evidence type="ECO:0000256" key="2">
    <source>
        <dbReference type="HAMAP-Rule" id="MF_01103"/>
    </source>
</evidence>
<dbReference type="SUPFAM" id="SSF158221">
    <property type="entry name" value="YnzC-like"/>
    <property type="match status" value="1"/>
</dbReference>
<evidence type="ECO:0000256" key="3">
    <source>
        <dbReference type="SAM" id="MobiDB-lite"/>
    </source>
</evidence>
<gene>
    <name evidence="4" type="ORF">SAMN04487771_10135</name>
</gene>
<keyword evidence="1 2" id="KW-0963">Cytoplasm</keyword>
<feature type="region of interest" description="Disordered" evidence="3">
    <location>
        <begin position="48"/>
        <end position="69"/>
    </location>
</feature>
<dbReference type="Pfam" id="PF05979">
    <property type="entry name" value="DUF896"/>
    <property type="match status" value="1"/>
</dbReference>
<dbReference type="EMBL" id="FOIL01000013">
    <property type="protein sequence ID" value="SET32911.1"/>
    <property type="molecule type" value="Genomic_DNA"/>
</dbReference>
<dbReference type="OrthoDB" id="390105at2"/>
<dbReference type="RefSeq" id="WP_074649133.1">
    <property type="nucleotide sequence ID" value="NZ_FOIL01000013.1"/>
</dbReference>
<protein>
    <recommendedName>
        <fullName evidence="2">UPF0291 protein SAMN04487771_10135</fullName>
    </recommendedName>
</protein>
<dbReference type="PANTHER" id="PTHR37300">
    <property type="entry name" value="UPF0291 PROTEIN CBO2609/CLC_2481"/>
    <property type="match status" value="1"/>
</dbReference>
<dbReference type="Proteomes" id="UP000199820">
    <property type="component" value="Unassembled WGS sequence"/>
</dbReference>
<evidence type="ECO:0000313" key="5">
    <source>
        <dbReference type="Proteomes" id="UP000199820"/>
    </source>
</evidence>
<sequence length="69" mass="7822">MTEAQIARINELYHKSKSEGLNAQEAEEQAALRKQYIADIRRSLRGNLDSMSIQHPDGTITPLRRKSGK</sequence>
<comment type="similarity">
    <text evidence="2">Belongs to the UPF0291 family.</text>
</comment>
<dbReference type="InterPro" id="IPR009242">
    <property type="entry name" value="DUF896"/>
</dbReference>
<accession>A0A1I0DKA5</accession>
<evidence type="ECO:0000313" key="4">
    <source>
        <dbReference type="EMBL" id="SET32911.1"/>
    </source>
</evidence>
<proteinExistence type="inferred from homology"/>
<dbReference type="GO" id="GO:0005737">
    <property type="term" value="C:cytoplasm"/>
    <property type="evidence" value="ECO:0007669"/>
    <property type="project" value="UniProtKB-SubCell"/>
</dbReference>
<dbReference type="Gene3D" id="1.10.287.540">
    <property type="entry name" value="Helix hairpin bin"/>
    <property type="match status" value="1"/>
</dbReference>